<dbReference type="SUPFAM" id="SSF55811">
    <property type="entry name" value="Nudix"/>
    <property type="match status" value="1"/>
</dbReference>
<keyword evidence="5" id="KW-0479">Metal-binding</keyword>
<comment type="caution">
    <text evidence="11">The sequence shown here is derived from an EMBL/GenBank/DDBJ whole genome shotgun (WGS) entry which is preliminary data.</text>
</comment>
<dbReference type="InterPro" id="IPR049734">
    <property type="entry name" value="NudC-like_C"/>
</dbReference>
<dbReference type="Pfam" id="PF09297">
    <property type="entry name" value="Zn_ribbon_NUD"/>
    <property type="match status" value="1"/>
</dbReference>
<evidence type="ECO:0000256" key="4">
    <source>
        <dbReference type="ARBA" id="ARBA00012381"/>
    </source>
</evidence>
<dbReference type="Pfam" id="PF09296">
    <property type="entry name" value="NUDIX-like"/>
    <property type="match status" value="1"/>
</dbReference>
<keyword evidence="7" id="KW-0460">Magnesium</keyword>
<dbReference type="PROSITE" id="PS00893">
    <property type="entry name" value="NUDIX_BOX"/>
    <property type="match status" value="1"/>
</dbReference>
<dbReference type="Proteomes" id="UP000317355">
    <property type="component" value="Unassembled WGS sequence"/>
</dbReference>
<dbReference type="Gene3D" id="3.90.79.10">
    <property type="entry name" value="Nucleoside Triphosphate Pyrophosphohydrolase"/>
    <property type="match status" value="1"/>
</dbReference>
<feature type="domain" description="Nudix hydrolase" evidence="10">
    <location>
        <begin position="168"/>
        <end position="296"/>
    </location>
</feature>
<dbReference type="InterPro" id="IPR050241">
    <property type="entry name" value="NAD-cap_RNA_hydrolase_NudC"/>
</dbReference>
<dbReference type="InterPro" id="IPR000086">
    <property type="entry name" value="NUDIX_hydrolase_dom"/>
</dbReference>
<evidence type="ECO:0000259" key="10">
    <source>
        <dbReference type="PROSITE" id="PS51462"/>
    </source>
</evidence>
<dbReference type="CDD" id="cd03429">
    <property type="entry name" value="NUDIX_NADH_pyrophosphatase_Nudt13"/>
    <property type="match status" value="1"/>
</dbReference>
<gene>
    <name evidence="11" type="primary">nudC</name>
    <name evidence="11" type="ORF">FHK82_14085</name>
</gene>
<keyword evidence="6 11" id="KW-0378">Hydrolase</keyword>
<evidence type="ECO:0000313" key="11">
    <source>
        <dbReference type="EMBL" id="TVT52209.1"/>
    </source>
</evidence>
<evidence type="ECO:0000256" key="1">
    <source>
        <dbReference type="ARBA" id="ARBA00001946"/>
    </source>
</evidence>
<dbReference type="InterPro" id="IPR015797">
    <property type="entry name" value="NUDIX_hydrolase-like_dom_sf"/>
</dbReference>
<keyword evidence="8" id="KW-0520">NAD</keyword>
<evidence type="ECO:0000256" key="7">
    <source>
        <dbReference type="ARBA" id="ARBA00022842"/>
    </source>
</evidence>
<dbReference type="PANTHER" id="PTHR42904">
    <property type="entry name" value="NUDIX HYDROLASE, NUDC SUBFAMILY"/>
    <property type="match status" value="1"/>
</dbReference>
<evidence type="ECO:0000256" key="2">
    <source>
        <dbReference type="ARBA" id="ARBA00001947"/>
    </source>
</evidence>
<dbReference type="GO" id="GO:0110153">
    <property type="term" value="F:RNA NAD-cap (NMN-forming) hydrolase activity"/>
    <property type="evidence" value="ECO:0007669"/>
    <property type="project" value="RHEA"/>
</dbReference>
<evidence type="ECO:0000256" key="5">
    <source>
        <dbReference type="ARBA" id="ARBA00022723"/>
    </source>
</evidence>
<comment type="similarity">
    <text evidence="3">Belongs to the Nudix hydrolase family. NudC subfamily.</text>
</comment>
<name>A0A558CTW2_9GAMM</name>
<dbReference type="PANTHER" id="PTHR42904:SF6">
    <property type="entry name" value="NAD-CAPPED RNA HYDROLASE NUDT12"/>
    <property type="match status" value="1"/>
</dbReference>
<dbReference type="EC" id="3.6.1.22" evidence="4"/>
<comment type="cofactor">
    <cofactor evidence="1">
        <name>Mg(2+)</name>
        <dbReference type="ChEBI" id="CHEBI:18420"/>
    </cofactor>
</comment>
<dbReference type="Gene3D" id="3.90.79.20">
    <property type="match status" value="1"/>
</dbReference>
<evidence type="ECO:0000256" key="9">
    <source>
        <dbReference type="ARBA" id="ARBA00023679"/>
    </source>
</evidence>
<dbReference type="GO" id="GO:0006742">
    <property type="term" value="P:NADP+ catabolic process"/>
    <property type="evidence" value="ECO:0007669"/>
    <property type="project" value="TreeGrafter"/>
</dbReference>
<proteinExistence type="inferred from homology"/>
<sequence>MKKPNFYSYQGLDRLDRFRDDQDWFADVLQSNRTRLLPLWRNQHWVTALNQPISFPADEDPGLITQATECVLLGSDQSGTTWIALDISQLAQPEVAALQEETHDFRDLRTVGPLIDRQTGALLAHARAMMHWHRQHRYCGKCGSETTSARAGHLRVCSNPECGKLHHPRTDPAVIMLVQDGDYCLLGRQPSWPPGMHSTLAGFVEPGERLEDAVAREVDEEAGIAITDIEYYASQPWPFPSSIMLGFYATAVTTDIQVDGIELESAGWFHRDQLLNSPENEQFHLPRRDSISWRLIESWMHQS</sequence>
<comment type="cofactor">
    <cofactor evidence="2">
        <name>Zn(2+)</name>
        <dbReference type="ChEBI" id="CHEBI:29105"/>
    </cofactor>
</comment>
<evidence type="ECO:0000256" key="8">
    <source>
        <dbReference type="ARBA" id="ARBA00023027"/>
    </source>
</evidence>
<dbReference type="NCBIfam" id="NF001299">
    <property type="entry name" value="PRK00241.1"/>
    <property type="match status" value="1"/>
</dbReference>
<evidence type="ECO:0000256" key="6">
    <source>
        <dbReference type="ARBA" id="ARBA00022801"/>
    </source>
</evidence>
<dbReference type="AlphaFoldDB" id="A0A558CTW2"/>
<dbReference type="GO" id="GO:0035529">
    <property type="term" value="F:NADH pyrophosphatase activity"/>
    <property type="evidence" value="ECO:0007669"/>
    <property type="project" value="TreeGrafter"/>
</dbReference>
<accession>A0A558CTW2</accession>
<dbReference type="Pfam" id="PF00293">
    <property type="entry name" value="NUDIX"/>
    <property type="match status" value="1"/>
</dbReference>
<dbReference type="GO" id="GO:0005829">
    <property type="term" value="C:cytosol"/>
    <property type="evidence" value="ECO:0007669"/>
    <property type="project" value="TreeGrafter"/>
</dbReference>
<dbReference type="InterPro" id="IPR015376">
    <property type="entry name" value="Znr_NADH_PPase"/>
</dbReference>
<dbReference type="PROSITE" id="PS51462">
    <property type="entry name" value="NUDIX"/>
    <property type="match status" value="1"/>
</dbReference>
<evidence type="ECO:0000256" key="3">
    <source>
        <dbReference type="ARBA" id="ARBA00009595"/>
    </source>
</evidence>
<dbReference type="GO" id="GO:0046872">
    <property type="term" value="F:metal ion binding"/>
    <property type="evidence" value="ECO:0007669"/>
    <property type="project" value="UniProtKB-KW"/>
</dbReference>
<dbReference type="EMBL" id="VMRY01000073">
    <property type="protein sequence ID" value="TVT52209.1"/>
    <property type="molecule type" value="Genomic_DNA"/>
</dbReference>
<dbReference type="InterPro" id="IPR015375">
    <property type="entry name" value="NADH_PPase-like_N"/>
</dbReference>
<dbReference type="InterPro" id="IPR020084">
    <property type="entry name" value="NUDIX_hydrolase_CS"/>
</dbReference>
<organism evidence="11 12">
    <name type="scientific">Sedimenticola thiotaurini</name>
    <dbReference type="NCBI Taxonomy" id="1543721"/>
    <lineage>
        <taxon>Bacteria</taxon>
        <taxon>Pseudomonadati</taxon>
        <taxon>Pseudomonadota</taxon>
        <taxon>Gammaproteobacteria</taxon>
        <taxon>Chromatiales</taxon>
        <taxon>Sedimenticolaceae</taxon>
        <taxon>Sedimenticola</taxon>
    </lineage>
</organism>
<comment type="catalytic activity">
    <reaction evidence="9">
        <text>a 5'-end NAD(+)-phospho-ribonucleoside in mRNA + H2O = a 5'-end phospho-adenosine-phospho-ribonucleoside in mRNA + beta-nicotinamide D-ribonucleotide + 2 H(+)</text>
        <dbReference type="Rhea" id="RHEA:60876"/>
        <dbReference type="Rhea" id="RHEA-COMP:15698"/>
        <dbReference type="Rhea" id="RHEA-COMP:15719"/>
        <dbReference type="ChEBI" id="CHEBI:14649"/>
        <dbReference type="ChEBI" id="CHEBI:15377"/>
        <dbReference type="ChEBI" id="CHEBI:15378"/>
        <dbReference type="ChEBI" id="CHEBI:144029"/>
        <dbReference type="ChEBI" id="CHEBI:144051"/>
    </reaction>
    <physiologicalReaction direction="left-to-right" evidence="9">
        <dbReference type="Rhea" id="RHEA:60877"/>
    </physiologicalReaction>
</comment>
<evidence type="ECO:0000313" key="12">
    <source>
        <dbReference type="Proteomes" id="UP000317355"/>
    </source>
</evidence>
<dbReference type="GO" id="GO:0019677">
    <property type="term" value="P:NAD+ catabolic process"/>
    <property type="evidence" value="ECO:0007669"/>
    <property type="project" value="TreeGrafter"/>
</dbReference>
<reference evidence="11 12" key="1">
    <citation type="submission" date="2019-07" db="EMBL/GenBank/DDBJ databases">
        <title>The pathways for chlorine oxyanion respiration interact through the shared metabolite chlorate.</title>
        <authorList>
            <person name="Barnum T.P."/>
            <person name="Cheng Y."/>
            <person name="Hill K.A."/>
            <person name="Lucas L.N."/>
            <person name="Carlson H.K."/>
            <person name="Coates J.D."/>
        </authorList>
    </citation>
    <scope>NUCLEOTIDE SEQUENCE [LARGE SCALE GENOMIC DNA]</scope>
    <source>
        <strain evidence="11">BK-3</strain>
    </source>
</reference>
<protein>
    <recommendedName>
        <fullName evidence="4">NAD(+) diphosphatase</fullName>
        <ecNumber evidence="4">3.6.1.22</ecNumber>
    </recommendedName>
</protein>